<evidence type="ECO:0000256" key="6">
    <source>
        <dbReference type="SAM" id="Coils"/>
    </source>
</evidence>
<proteinExistence type="inferred from homology"/>
<keyword evidence="10" id="KW-1185">Reference proteome</keyword>
<evidence type="ECO:0000313" key="9">
    <source>
        <dbReference type="EMBL" id="AAZ98171.1"/>
    </source>
</evidence>
<dbReference type="AlphaFoldDB" id="Q3SGS6"/>
<dbReference type="RefSeq" id="WP_011312730.1">
    <property type="nucleotide sequence ID" value="NC_007404.1"/>
</dbReference>
<evidence type="ECO:0000256" key="1">
    <source>
        <dbReference type="ARBA" id="ARBA00004167"/>
    </source>
</evidence>
<dbReference type="PANTHER" id="PTHR13806">
    <property type="entry name" value="FLOTILLIN-RELATED"/>
    <property type="match status" value="1"/>
</dbReference>
<name>Q3SGS6_THIDA</name>
<dbReference type="EMBL" id="CP000116">
    <property type="protein sequence ID" value="AAZ98171.1"/>
    <property type="molecule type" value="Genomic_DNA"/>
</dbReference>
<keyword evidence="6" id="KW-0175">Coiled coil</keyword>
<dbReference type="Pfam" id="PF01145">
    <property type="entry name" value="Band_7"/>
    <property type="match status" value="1"/>
</dbReference>
<gene>
    <name evidence="9" type="ordered locus">Tbd_2218</name>
</gene>
<dbReference type="OrthoDB" id="9815577at2"/>
<evidence type="ECO:0000313" key="10">
    <source>
        <dbReference type="Proteomes" id="UP000008291"/>
    </source>
</evidence>
<evidence type="ECO:0000259" key="8">
    <source>
        <dbReference type="SMART" id="SM00244"/>
    </source>
</evidence>
<evidence type="ECO:0000256" key="2">
    <source>
        <dbReference type="ARBA" id="ARBA00004236"/>
    </source>
</evidence>
<comment type="subcellular location">
    <subcellularLocation>
        <location evidence="2">Cell membrane</location>
    </subcellularLocation>
    <subcellularLocation>
        <location evidence="1">Membrane</location>
        <topology evidence="1">Single-pass membrane protein</topology>
    </subcellularLocation>
</comment>
<dbReference type="STRING" id="292415.Tbd_2218"/>
<reference evidence="9 10" key="1">
    <citation type="journal article" date="2006" name="J. Bacteriol.">
        <title>The genome sequence of the obligately chemolithoautotrophic, facultatively anaerobic bacterium Thiobacillus denitrificans.</title>
        <authorList>
            <person name="Beller H.R."/>
            <person name="Chain P.S."/>
            <person name="Letain T.E."/>
            <person name="Chakicherla A."/>
            <person name="Larimer F.W."/>
            <person name="Richardson P.M."/>
            <person name="Coleman M.A."/>
            <person name="Wood A.P."/>
            <person name="Kelly D.P."/>
        </authorList>
    </citation>
    <scope>NUCLEOTIDE SEQUENCE [LARGE SCALE GENOMIC DNA]</scope>
    <source>
        <strain evidence="9 10">ATCC 25259</strain>
    </source>
</reference>
<dbReference type="PANTHER" id="PTHR13806:SF31">
    <property type="entry name" value="FLOTILLIN-LIKE PROTEIN 1-RELATED"/>
    <property type="match status" value="1"/>
</dbReference>
<dbReference type="Pfam" id="PF15975">
    <property type="entry name" value="Flot"/>
    <property type="match status" value="1"/>
</dbReference>
<dbReference type="Proteomes" id="UP000008291">
    <property type="component" value="Chromosome"/>
</dbReference>
<dbReference type="SMART" id="SM00244">
    <property type="entry name" value="PHB"/>
    <property type="match status" value="1"/>
</dbReference>
<evidence type="ECO:0000256" key="5">
    <source>
        <dbReference type="ARBA" id="ARBA00023136"/>
    </source>
</evidence>
<evidence type="ECO:0000256" key="3">
    <source>
        <dbReference type="ARBA" id="ARBA00007161"/>
    </source>
</evidence>
<dbReference type="SUPFAM" id="SSF117892">
    <property type="entry name" value="Band 7/SPFH domain"/>
    <property type="match status" value="1"/>
</dbReference>
<dbReference type="Gene3D" id="3.30.479.30">
    <property type="entry name" value="Band 7 domain"/>
    <property type="match status" value="1"/>
</dbReference>
<dbReference type="GO" id="GO:0005886">
    <property type="term" value="C:plasma membrane"/>
    <property type="evidence" value="ECO:0007669"/>
    <property type="project" value="UniProtKB-SubCell"/>
</dbReference>
<feature type="transmembrane region" description="Helical" evidence="7">
    <location>
        <begin position="6"/>
        <end position="30"/>
    </location>
</feature>
<keyword evidence="4" id="KW-1003">Cell membrane</keyword>
<comment type="similarity">
    <text evidence="3">Belongs to the band 7/mec-2 family. Flotillin subfamily.</text>
</comment>
<keyword evidence="5 7" id="KW-0472">Membrane</keyword>
<keyword evidence="7" id="KW-1133">Transmembrane helix</keyword>
<dbReference type="HOGENOM" id="CLU_013048_1_0_4"/>
<evidence type="ECO:0000256" key="4">
    <source>
        <dbReference type="ARBA" id="ARBA00022475"/>
    </source>
</evidence>
<dbReference type="InterPro" id="IPR036013">
    <property type="entry name" value="Band_7/SPFH_dom_sf"/>
</dbReference>
<organism evidence="9 10">
    <name type="scientific">Thiobacillus denitrificans (strain ATCC 25259 / T1)</name>
    <dbReference type="NCBI Taxonomy" id="292415"/>
    <lineage>
        <taxon>Bacteria</taxon>
        <taxon>Pseudomonadati</taxon>
        <taxon>Pseudomonadota</taxon>
        <taxon>Betaproteobacteria</taxon>
        <taxon>Nitrosomonadales</taxon>
        <taxon>Thiobacillaceae</taxon>
        <taxon>Thiobacillus</taxon>
    </lineage>
</organism>
<protein>
    <recommendedName>
        <fullName evidence="8">Band 7 domain-containing protein</fullName>
    </recommendedName>
</protein>
<evidence type="ECO:0000256" key="7">
    <source>
        <dbReference type="SAM" id="Phobius"/>
    </source>
</evidence>
<dbReference type="KEGG" id="tbd:Tbd_2218"/>
<accession>Q3SGS6</accession>
<dbReference type="InterPro" id="IPR001107">
    <property type="entry name" value="Band_7"/>
</dbReference>
<feature type="coiled-coil region" evidence="6">
    <location>
        <begin position="276"/>
        <end position="303"/>
    </location>
</feature>
<keyword evidence="7" id="KW-0812">Transmembrane</keyword>
<dbReference type="CDD" id="cd03399">
    <property type="entry name" value="SPFH_flotillin"/>
    <property type="match status" value="1"/>
</dbReference>
<dbReference type="InterPro" id="IPR031905">
    <property type="entry name" value="Flotillin_C"/>
</dbReference>
<dbReference type="InterPro" id="IPR027705">
    <property type="entry name" value="Flotillin_fam"/>
</dbReference>
<dbReference type="eggNOG" id="COG2268">
    <property type="taxonomic scope" value="Bacteria"/>
</dbReference>
<sequence length="558" mass="61062">MLENLYPALMLGAVVLLAILVIGIIIVRLYQRASKELSFVRTGLGGQKVVMDGGAIVLPGFHQIIPVNMNTLKLEVARSGKDSLFTKDRMRVDAVAAFFVRVRPMLEGIAQAAQTLGQRTMDPTALKELIEDKFVDSLRAAAVSMTMQELLDMRQDFIQAVQNTVQEDLMKNGLELESVSLTRIDQTAMQFFDPNNAFDAEGLTKLTEETQLRAKQRNDIEQDTAVQIAEKNFMTKQEQLRIAQQQTFAVLSQEQEVANRQAEQSAQVAGFEAAKKQESEQARITAERQIKEAEVERDRSVQQRQIEAERGLKVAAIEQQRSIEIAEQERAIAIAQKSEQQSVAEAQANLARAESVKAAQSVVTAEEVARAEREKQVAMVKADEDAQRRAIELTVAAEAERQAAEDRAQAIRTLAEANATNYEVEAEGKRKLNDAVNVLSPEQIAMNVKLELIRALPEIIAASVKPIERIDGIKIIQVDGLNRGSAAGAASAGLGASATGNLAEQAVSAALAYRAQQPLIDSLLSEVGLKEGVSARLDASLFTPNASVKTERVPELEE</sequence>
<feature type="domain" description="Band 7" evidence="8">
    <location>
        <begin position="27"/>
        <end position="196"/>
    </location>
</feature>